<feature type="transmembrane region" description="Helical" evidence="1">
    <location>
        <begin position="110"/>
        <end position="131"/>
    </location>
</feature>
<feature type="transmembrane region" description="Helical" evidence="1">
    <location>
        <begin position="66"/>
        <end position="89"/>
    </location>
</feature>
<gene>
    <name evidence="2" type="ORF">SAMN05192556_102312</name>
</gene>
<dbReference type="EMBL" id="FRAL01000002">
    <property type="protein sequence ID" value="SHK31450.1"/>
    <property type="molecule type" value="Genomic_DNA"/>
</dbReference>
<evidence type="ECO:0000256" key="1">
    <source>
        <dbReference type="SAM" id="Phobius"/>
    </source>
</evidence>
<name>A0A1M6RGB2_9GAMM</name>
<feature type="transmembrane region" description="Helical" evidence="1">
    <location>
        <begin position="137"/>
        <end position="160"/>
    </location>
</feature>
<evidence type="ECO:0000313" key="2">
    <source>
        <dbReference type="EMBL" id="SHK31450.1"/>
    </source>
</evidence>
<dbReference type="RefSeq" id="WP_064699492.1">
    <property type="nucleotide sequence ID" value="NZ_BDEO01000007.1"/>
</dbReference>
<sequence length="442" mass="49227">MLLFHPIMLFKRFASSIAYLPTLAALFYAALGLLALLPPVTSDFLPTIIKELGLEDPGGAQSLLTALLGGMISLVVFSFSMVMSVLSQAGANFSHKLVFGLISARRHQLVLGHYLGTILFILMLLIVPYSIDGDPMWRSIAVYAACVMVLHCLALFVYFIHNVSQSIQIDAVISSLHTDTLSSMKQRHDREKEARWQYQPITPPLQAPCHPLHAGEAGYIQNADLPAMAKLAERIGGVIHLDFQFGDYVLKGQPIARLEGKQAPDEKWRSSFLETLTQLEGESVGEHFAHGMTQLMEIAIKALSPGINDPGTARLCLHRITDLLSHYLDTRMANRLRDSHGEVRVCWQLESFDSLLHRLLTPILHYGMEDQSILLGLLKALKSLSVTADSQYLATLQQFADRVVECLDANSRHALDRTFVNQRLNRGYHRLNLPDSLDARSP</sequence>
<organism evidence="2 3">
    <name type="scientific">Halomonas caseinilytica</name>
    <dbReference type="NCBI Taxonomy" id="438744"/>
    <lineage>
        <taxon>Bacteria</taxon>
        <taxon>Pseudomonadati</taxon>
        <taxon>Pseudomonadota</taxon>
        <taxon>Gammaproteobacteria</taxon>
        <taxon>Oceanospirillales</taxon>
        <taxon>Halomonadaceae</taxon>
        <taxon>Halomonas</taxon>
    </lineage>
</organism>
<accession>A0A1M6RGB2</accession>
<keyword evidence="1" id="KW-1133">Transmembrane helix</keyword>
<dbReference type="InterPro" id="IPR018723">
    <property type="entry name" value="DUF2254_membrane"/>
</dbReference>
<evidence type="ECO:0000313" key="3">
    <source>
        <dbReference type="Proteomes" id="UP000184248"/>
    </source>
</evidence>
<dbReference type="Pfam" id="PF10011">
    <property type="entry name" value="DUF2254"/>
    <property type="match status" value="1"/>
</dbReference>
<reference evidence="3" key="1">
    <citation type="submission" date="2016-11" db="EMBL/GenBank/DDBJ databases">
        <authorList>
            <person name="Varghese N."/>
            <person name="Submissions S."/>
        </authorList>
    </citation>
    <scope>NUCLEOTIDE SEQUENCE [LARGE SCALE GENOMIC DNA]</scope>
    <source>
        <strain evidence="3">ALO Sharm</strain>
    </source>
</reference>
<protein>
    <submittedName>
        <fullName evidence="2">Uncharacterized membrane protein</fullName>
    </submittedName>
</protein>
<dbReference type="AlphaFoldDB" id="A0A1M6RGB2"/>
<keyword evidence="3" id="KW-1185">Reference proteome</keyword>
<dbReference type="Proteomes" id="UP000184248">
    <property type="component" value="Unassembled WGS sequence"/>
</dbReference>
<proteinExistence type="predicted"/>
<keyword evidence="1" id="KW-0812">Transmembrane</keyword>
<keyword evidence="1" id="KW-0472">Membrane</keyword>
<dbReference type="OrthoDB" id="2955631at2"/>